<dbReference type="OrthoDB" id="9815360at2"/>
<organism evidence="1 2">
    <name type="scientific">Pontibacillus litoralis JSM 072002</name>
    <dbReference type="NCBI Taxonomy" id="1385512"/>
    <lineage>
        <taxon>Bacteria</taxon>
        <taxon>Bacillati</taxon>
        <taxon>Bacillota</taxon>
        <taxon>Bacilli</taxon>
        <taxon>Bacillales</taxon>
        <taxon>Bacillaceae</taxon>
        <taxon>Pontibacillus</taxon>
    </lineage>
</organism>
<dbReference type="Proteomes" id="UP000030401">
    <property type="component" value="Unassembled WGS sequence"/>
</dbReference>
<dbReference type="RefSeq" id="WP_036834989.1">
    <property type="nucleotide sequence ID" value="NZ_AVPG01000017.1"/>
</dbReference>
<dbReference type="PIRSF" id="PIRSF010386">
    <property type="entry name" value="RocB"/>
    <property type="match status" value="1"/>
</dbReference>
<protein>
    <recommendedName>
        <fullName evidence="3">Arginine utilization protein RocB</fullName>
    </recommendedName>
</protein>
<dbReference type="PANTHER" id="PTHR43808:SF27">
    <property type="entry name" value="PROTEIN ROCB"/>
    <property type="match status" value="1"/>
</dbReference>
<dbReference type="SUPFAM" id="SSF53187">
    <property type="entry name" value="Zn-dependent exopeptidases"/>
    <property type="match status" value="1"/>
</dbReference>
<dbReference type="Pfam" id="PF01546">
    <property type="entry name" value="Peptidase_M20"/>
    <property type="match status" value="1"/>
</dbReference>
<comment type="caution">
    <text evidence="1">The sequence shown here is derived from an EMBL/GenBank/DDBJ whole genome shotgun (WGS) entry which is preliminary data.</text>
</comment>
<dbReference type="InterPro" id="IPR002933">
    <property type="entry name" value="Peptidase_M20"/>
</dbReference>
<dbReference type="eggNOG" id="COG4187">
    <property type="taxonomic scope" value="Bacteria"/>
</dbReference>
<dbReference type="AlphaFoldDB" id="A0A0A5G4L3"/>
<keyword evidence="2" id="KW-1185">Reference proteome</keyword>
<dbReference type="GO" id="GO:0016787">
    <property type="term" value="F:hydrolase activity"/>
    <property type="evidence" value="ECO:0007669"/>
    <property type="project" value="InterPro"/>
</dbReference>
<dbReference type="PANTHER" id="PTHR43808">
    <property type="entry name" value="ACETYLORNITHINE DEACETYLASE"/>
    <property type="match status" value="1"/>
</dbReference>
<evidence type="ECO:0008006" key="3">
    <source>
        <dbReference type="Google" id="ProtNLM"/>
    </source>
</evidence>
<dbReference type="EMBL" id="AVPG01000017">
    <property type="protein sequence ID" value="KGX86005.1"/>
    <property type="molecule type" value="Genomic_DNA"/>
</dbReference>
<name>A0A0A5G4L3_9BACI</name>
<dbReference type="InterPro" id="IPR012166">
    <property type="entry name" value="Uncharacterised_RocB"/>
</dbReference>
<accession>A0A0A5G4L3</accession>
<evidence type="ECO:0000313" key="1">
    <source>
        <dbReference type="EMBL" id="KGX86005.1"/>
    </source>
</evidence>
<proteinExistence type="predicted"/>
<reference evidence="1 2" key="1">
    <citation type="submission" date="2013-08" db="EMBL/GenBank/DDBJ databases">
        <authorList>
            <person name="Huang J."/>
            <person name="Wang G."/>
        </authorList>
    </citation>
    <scope>NUCLEOTIDE SEQUENCE [LARGE SCALE GENOMIC DNA]</scope>
    <source>
        <strain evidence="1 2">JSM 072002</strain>
    </source>
</reference>
<dbReference type="Gene3D" id="3.40.630.10">
    <property type="entry name" value="Zn peptidases"/>
    <property type="match status" value="1"/>
</dbReference>
<gene>
    <name evidence="1" type="ORF">N784_06455</name>
</gene>
<evidence type="ECO:0000313" key="2">
    <source>
        <dbReference type="Proteomes" id="UP000030401"/>
    </source>
</evidence>
<dbReference type="InterPro" id="IPR050072">
    <property type="entry name" value="Peptidase_M20A"/>
</dbReference>
<sequence length="540" mass="61595">MKWQQREEMINLLCSLVSYPSITGSEAEIALVEHLYQLLGSRTYFQNNPSYVALHPLQDGRRLLTALVKQGNAKDTIILLSHFDVVGIDDFGSRKNIAFHPRELTRDFNEHIEELPKLVQQDLQHGEWLFGRGIMDMKAGLVLHLSLLEKAFTGAFDGNILLVTVPDEEANSLGMLHALPVLQSIQEQEGLTFRACLNGEPMFSQYPGDDHNYAYSGSIGKVLPGFFCYGKETHVGEPFAGLNANLMMSYIAQEMELNEHFSETVRDEITPPPVSLMQRDLKEEYSVQTPQAAISMYNVLYMNQSVDELNNKLLHAAHKASVRITKHFKAKAKAFYREEQELSIPEMNVQVFMYDELVQEAIARYGREEVKRRENLLLNHRDKGDRDFSTLLVQELATLCKDLAPMIVLFYSPPFYPAVSSKQDPYIQRTIEFVQHLAKQQFQVDVKEIEFFPGLSDLSFIGPITSATALETLMGNMPLKGKGFDLTEKMLQMFQVPILNVGPRGKDAHQWTERLELTYSFDQLPHVLTETIHYLLKEDN</sequence>